<protein>
    <submittedName>
        <fullName evidence="1">Uncharacterized protein</fullName>
    </submittedName>
</protein>
<dbReference type="EMBL" id="FOTY01000028">
    <property type="protein sequence ID" value="SFM28548.1"/>
    <property type="molecule type" value="Genomic_DNA"/>
</dbReference>
<keyword evidence="2" id="KW-1185">Reference proteome</keyword>
<dbReference type="Proteomes" id="UP000199668">
    <property type="component" value="Unassembled WGS sequence"/>
</dbReference>
<reference evidence="1 2" key="1">
    <citation type="submission" date="2016-10" db="EMBL/GenBank/DDBJ databases">
        <authorList>
            <person name="de Groot N.N."/>
        </authorList>
    </citation>
    <scope>NUCLEOTIDE SEQUENCE [LARGE SCALE GENOMIC DNA]</scope>
    <source>
        <strain evidence="1 2">CGMCC 1.6134</strain>
    </source>
</reference>
<accession>A0A1I4PLB7</accession>
<dbReference type="InterPro" id="IPR012337">
    <property type="entry name" value="RNaseH-like_sf"/>
</dbReference>
<dbReference type="AlphaFoldDB" id="A0A1I4PLB7"/>
<evidence type="ECO:0000313" key="1">
    <source>
        <dbReference type="EMBL" id="SFM28548.1"/>
    </source>
</evidence>
<dbReference type="SUPFAM" id="SSF53098">
    <property type="entry name" value="Ribonuclease H-like"/>
    <property type="match status" value="1"/>
</dbReference>
<name>A0A1I4PLB7_9BACI</name>
<sequence length="138" mass="15880">MTLYLNSEISYSKELPIPLITNKENLFMLIGGYDDDRSTRGVYVLEDSWYASASFMAYIQERGWHLIGGLKSNSVLLNGRILQLSLSSGTCWYFNPGSRLFNLLTFKKLSPGFFFRGQLFVYWLFGCFSARRKQVTAK</sequence>
<organism evidence="1 2">
    <name type="scientific">Salibacterium qingdaonense</name>
    <dbReference type="NCBI Taxonomy" id="266892"/>
    <lineage>
        <taxon>Bacteria</taxon>
        <taxon>Bacillati</taxon>
        <taxon>Bacillota</taxon>
        <taxon>Bacilli</taxon>
        <taxon>Bacillales</taxon>
        <taxon>Bacillaceae</taxon>
    </lineage>
</organism>
<evidence type="ECO:0000313" key="2">
    <source>
        <dbReference type="Proteomes" id="UP000199668"/>
    </source>
</evidence>
<gene>
    <name evidence="1" type="ORF">SAMN04488054_12822</name>
</gene>
<proteinExistence type="predicted"/>